<dbReference type="Pfam" id="PF13396">
    <property type="entry name" value="PLDc_N"/>
    <property type="match status" value="1"/>
</dbReference>
<dbReference type="SMART" id="SM00155">
    <property type="entry name" value="PLDc"/>
    <property type="match status" value="2"/>
</dbReference>
<evidence type="ECO:0000259" key="14">
    <source>
        <dbReference type="PROSITE" id="PS50035"/>
    </source>
</evidence>
<reference evidence="15" key="2">
    <citation type="submission" date="2021-04" db="EMBL/GenBank/DDBJ databases">
        <authorList>
            <person name="Gilroy R."/>
        </authorList>
    </citation>
    <scope>NUCLEOTIDE SEQUENCE</scope>
    <source>
        <strain evidence="15">CHK183-1962</strain>
    </source>
</reference>
<reference evidence="15" key="1">
    <citation type="journal article" date="2021" name="PeerJ">
        <title>Extensive microbial diversity within the chicken gut microbiome revealed by metagenomics and culture.</title>
        <authorList>
            <person name="Gilroy R."/>
            <person name="Ravi A."/>
            <person name="Getino M."/>
            <person name="Pursley I."/>
            <person name="Horton D.L."/>
            <person name="Alikhan N.F."/>
            <person name="Baker D."/>
            <person name="Gharbi K."/>
            <person name="Hall N."/>
            <person name="Watson M."/>
            <person name="Adriaenssens E.M."/>
            <person name="Foster-Nyarko E."/>
            <person name="Jarju S."/>
            <person name="Secka A."/>
            <person name="Antonio M."/>
            <person name="Oren A."/>
            <person name="Chaudhuri R.R."/>
            <person name="La Ragione R."/>
            <person name="Hildebrand F."/>
            <person name="Pallen M.J."/>
        </authorList>
    </citation>
    <scope>NUCLEOTIDE SEQUENCE</scope>
    <source>
        <strain evidence="15">CHK183-1962</strain>
    </source>
</reference>
<evidence type="ECO:0000256" key="11">
    <source>
        <dbReference type="ARBA" id="ARBA00023264"/>
    </source>
</evidence>
<dbReference type="GO" id="GO:0005886">
    <property type="term" value="C:plasma membrane"/>
    <property type="evidence" value="ECO:0007669"/>
    <property type="project" value="UniProtKB-SubCell"/>
</dbReference>
<dbReference type="PANTHER" id="PTHR21248:SF22">
    <property type="entry name" value="PHOSPHOLIPASE D"/>
    <property type="match status" value="1"/>
</dbReference>
<evidence type="ECO:0000256" key="13">
    <source>
        <dbReference type="SAM" id="Phobius"/>
    </source>
</evidence>
<dbReference type="CDD" id="cd09154">
    <property type="entry name" value="PLDc_SMU_988_like_1"/>
    <property type="match status" value="1"/>
</dbReference>
<evidence type="ECO:0000256" key="10">
    <source>
        <dbReference type="ARBA" id="ARBA00023209"/>
    </source>
</evidence>
<sequence>MEAKNIKKKGINGVKTIIFGRTLIVLCAFVIQFLFLYFLYRALAERSFEIYGLFRVLMAIVLFRLLSSSGNPEFRLVWMLPMVIFPVFGAVFYLYIRIDPGAGKIYERLQKLSLHTREYLAGDGAAGEALEQTDLQVGRMADYMRKYANCRIYHKTRAVYYPLGDVQFEALMEDLRSAEKFIFMEYFIIKEGYLWHEVLEVLKEKVTQGVEVRVMYDGMCALSLLPDFYPKVLEQYGIRCKMYAPIHPVFSSHYNNRDHRKILVVDGRIAHTGGTNLADEYINREERFGHWKDTAIRLEGDAVERFTFMFLEMWNITEKGEETYLEYKTTPEFYREPDGFFIPYDVCPYRKARTGRRVYLDILNTARKYVHIMTPYLILDHEMFGALTYAAGRGVEVVILMPHIPDKKYAFIVARTYYEELMEAGVKIYEYTPGFVHAKVFVADDERAVVGTINLDYRSLYHHFECGVFLYRNSQIARIEQDFTETLEKSQRITAADCRNFPLWEKFGGKALRILAPLM</sequence>
<evidence type="ECO:0000256" key="4">
    <source>
        <dbReference type="ARBA" id="ARBA00022679"/>
    </source>
</evidence>
<proteinExistence type="predicted"/>
<feature type="domain" description="PLD phosphodiesterase" evidence="14">
    <location>
        <begin position="254"/>
        <end position="281"/>
    </location>
</feature>
<dbReference type="InterPro" id="IPR022924">
    <property type="entry name" value="Cardiolipin_synthase"/>
</dbReference>
<dbReference type="Proteomes" id="UP000886890">
    <property type="component" value="Unassembled WGS sequence"/>
</dbReference>
<protein>
    <recommendedName>
        <fullName evidence="12">Cardiolipin synthase</fullName>
        <ecNumber evidence="12">2.7.8.-</ecNumber>
    </recommendedName>
</protein>
<keyword evidence="5 13" id="KW-0812">Transmembrane</keyword>
<evidence type="ECO:0000256" key="2">
    <source>
        <dbReference type="ARBA" id="ARBA00022475"/>
    </source>
</evidence>
<evidence type="ECO:0000313" key="15">
    <source>
        <dbReference type="EMBL" id="HIX77111.1"/>
    </source>
</evidence>
<dbReference type="InterPro" id="IPR025202">
    <property type="entry name" value="PLD-like_dom"/>
</dbReference>
<dbReference type="Pfam" id="PF00614">
    <property type="entry name" value="PLDc"/>
    <property type="match status" value="1"/>
</dbReference>
<dbReference type="Gene3D" id="3.30.870.10">
    <property type="entry name" value="Endonuclease Chain A"/>
    <property type="match status" value="2"/>
</dbReference>
<evidence type="ECO:0000256" key="5">
    <source>
        <dbReference type="ARBA" id="ARBA00022692"/>
    </source>
</evidence>
<dbReference type="Pfam" id="PF13091">
    <property type="entry name" value="PLDc_2"/>
    <property type="match status" value="1"/>
</dbReference>
<feature type="transmembrane region" description="Helical" evidence="13">
    <location>
        <begin position="18"/>
        <end position="40"/>
    </location>
</feature>
<dbReference type="PROSITE" id="PS50035">
    <property type="entry name" value="PLD"/>
    <property type="match status" value="2"/>
</dbReference>
<dbReference type="SUPFAM" id="SSF56024">
    <property type="entry name" value="Phospholipase D/nuclease"/>
    <property type="match status" value="2"/>
</dbReference>
<keyword evidence="6" id="KW-0677">Repeat</keyword>
<keyword evidence="9 13" id="KW-0472">Membrane</keyword>
<feature type="transmembrane region" description="Helical" evidence="13">
    <location>
        <begin position="52"/>
        <end position="70"/>
    </location>
</feature>
<dbReference type="CDD" id="cd09160">
    <property type="entry name" value="PLDc_SMU_988_like_2"/>
    <property type="match status" value="1"/>
</dbReference>
<dbReference type="PANTHER" id="PTHR21248">
    <property type="entry name" value="CARDIOLIPIN SYNTHASE"/>
    <property type="match status" value="1"/>
</dbReference>
<keyword evidence="2" id="KW-1003">Cell membrane</keyword>
<keyword evidence="4" id="KW-0808">Transferase</keyword>
<dbReference type="EC" id="2.7.8.-" evidence="12"/>
<feature type="transmembrane region" description="Helical" evidence="13">
    <location>
        <begin position="76"/>
        <end position="96"/>
    </location>
</feature>
<dbReference type="InterPro" id="IPR027379">
    <property type="entry name" value="CLS_N"/>
</dbReference>
<feature type="domain" description="PLD phosphodiesterase" evidence="14">
    <location>
        <begin position="432"/>
        <end position="459"/>
    </location>
</feature>
<keyword evidence="10" id="KW-0594">Phospholipid biosynthesis</keyword>
<evidence type="ECO:0000256" key="7">
    <source>
        <dbReference type="ARBA" id="ARBA00022989"/>
    </source>
</evidence>
<keyword evidence="11" id="KW-1208">Phospholipid metabolism</keyword>
<evidence type="ECO:0000256" key="6">
    <source>
        <dbReference type="ARBA" id="ARBA00022737"/>
    </source>
</evidence>
<evidence type="ECO:0000256" key="8">
    <source>
        <dbReference type="ARBA" id="ARBA00023098"/>
    </source>
</evidence>
<evidence type="ECO:0000256" key="3">
    <source>
        <dbReference type="ARBA" id="ARBA00022516"/>
    </source>
</evidence>
<evidence type="ECO:0000256" key="12">
    <source>
        <dbReference type="NCBIfam" id="TIGR04265"/>
    </source>
</evidence>
<dbReference type="AlphaFoldDB" id="A0A9D2BI85"/>
<organism evidence="15 16">
    <name type="scientific">Candidatus Fusicatenibacter merdavium</name>
    <dbReference type="NCBI Taxonomy" id="2838600"/>
    <lineage>
        <taxon>Bacteria</taxon>
        <taxon>Bacillati</taxon>
        <taxon>Bacillota</taxon>
        <taxon>Clostridia</taxon>
        <taxon>Lachnospirales</taxon>
        <taxon>Lachnospiraceae</taxon>
        <taxon>Fusicatenibacter</taxon>
    </lineage>
</organism>
<keyword evidence="8" id="KW-0443">Lipid metabolism</keyword>
<evidence type="ECO:0000313" key="16">
    <source>
        <dbReference type="Proteomes" id="UP000886890"/>
    </source>
</evidence>
<name>A0A9D2BI85_9FIRM</name>
<comment type="subcellular location">
    <subcellularLocation>
        <location evidence="1">Cell membrane</location>
        <topology evidence="1">Multi-pass membrane protein</topology>
    </subcellularLocation>
</comment>
<dbReference type="NCBIfam" id="TIGR04265">
    <property type="entry name" value="bac_cardiolipin"/>
    <property type="match status" value="1"/>
</dbReference>
<dbReference type="EMBL" id="DXEK01000096">
    <property type="protein sequence ID" value="HIX77111.1"/>
    <property type="molecule type" value="Genomic_DNA"/>
</dbReference>
<dbReference type="InterPro" id="IPR001736">
    <property type="entry name" value="PLipase_D/transphosphatidylase"/>
</dbReference>
<evidence type="ECO:0000256" key="9">
    <source>
        <dbReference type="ARBA" id="ARBA00023136"/>
    </source>
</evidence>
<dbReference type="GO" id="GO:0008808">
    <property type="term" value="F:cardiolipin synthase activity"/>
    <property type="evidence" value="ECO:0007669"/>
    <property type="project" value="UniProtKB-UniRule"/>
</dbReference>
<comment type="caution">
    <text evidence="15">The sequence shown here is derived from an EMBL/GenBank/DDBJ whole genome shotgun (WGS) entry which is preliminary data.</text>
</comment>
<evidence type="ECO:0000256" key="1">
    <source>
        <dbReference type="ARBA" id="ARBA00004651"/>
    </source>
</evidence>
<keyword evidence="3" id="KW-0444">Lipid biosynthesis</keyword>
<gene>
    <name evidence="15" type="primary">cls</name>
    <name evidence="15" type="ORF">H9734_05895</name>
</gene>
<dbReference type="GO" id="GO:0032049">
    <property type="term" value="P:cardiolipin biosynthetic process"/>
    <property type="evidence" value="ECO:0007669"/>
    <property type="project" value="UniProtKB-UniRule"/>
</dbReference>
<keyword evidence="7 13" id="KW-1133">Transmembrane helix</keyword>
<accession>A0A9D2BI85</accession>